<proteinExistence type="predicted"/>
<accession>A0A9P3CJV1</accession>
<evidence type="ECO:0000313" key="1">
    <source>
        <dbReference type="EMBL" id="GIZ44547.1"/>
    </source>
</evidence>
<dbReference type="GeneID" id="68293317"/>
<gene>
    <name evidence="1" type="ORF">CKM354_000774200</name>
</gene>
<keyword evidence="2" id="KW-1185">Reference proteome</keyword>
<organism evidence="1 2">
    <name type="scientific">Cercospora kikuchii</name>
    <dbReference type="NCBI Taxonomy" id="84275"/>
    <lineage>
        <taxon>Eukaryota</taxon>
        <taxon>Fungi</taxon>
        <taxon>Dikarya</taxon>
        <taxon>Ascomycota</taxon>
        <taxon>Pezizomycotina</taxon>
        <taxon>Dothideomycetes</taxon>
        <taxon>Dothideomycetidae</taxon>
        <taxon>Mycosphaerellales</taxon>
        <taxon>Mycosphaerellaceae</taxon>
        <taxon>Cercospora</taxon>
    </lineage>
</organism>
<dbReference type="RefSeq" id="XP_044659034.1">
    <property type="nucleotide sequence ID" value="XM_044803099.1"/>
</dbReference>
<reference evidence="1 2" key="1">
    <citation type="submission" date="2021-01" db="EMBL/GenBank/DDBJ databases">
        <title>Cercospora kikuchii MAFF 305040 whole genome shotgun sequence.</title>
        <authorList>
            <person name="Kashiwa T."/>
            <person name="Suzuki T."/>
        </authorList>
    </citation>
    <scope>NUCLEOTIDE SEQUENCE [LARGE SCALE GENOMIC DNA]</scope>
    <source>
        <strain evidence="1 2">MAFF 305040</strain>
    </source>
</reference>
<dbReference type="AlphaFoldDB" id="A0A9P3CJV1"/>
<evidence type="ECO:0000313" key="2">
    <source>
        <dbReference type="Proteomes" id="UP000825890"/>
    </source>
</evidence>
<protein>
    <submittedName>
        <fullName evidence="1">Uncharacterized protein</fullName>
    </submittedName>
</protein>
<name>A0A9P3CJV1_9PEZI</name>
<dbReference type="Proteomes" id="UP000825890">
    <property type="component" value="Unassembled WGS sequence"/>
</dbReference>
<dbReference type="OrthoDB" id="10301605at2759"/>
<comment type="caution">
    <text evidence="1">The sequence shown here is derived from an EMBL/GenBank/DDBJ whole genome shotgun (WGS) entry which is preliminary data.</text>
</comment>
<sequence>MPPRSVWGATPAIVSFKGSAPLGSFDTESAVYVDAYLHSWPRLKISASSNNTQGARSSVDINLRKCRVDVFDTDVLFDDDGEAAPRIKAYWDEVQDVVLPKGGYSKLVDEKVVYTAQTQYRYLELRLSYLDAGAKEVKDGFIESMGFVDVLMIVGANKASKYLDTFSQCCWNFSGNTEHDLPPEPVFRVVKGNIVAMNLALTPLPVRPNWHTLMKWLERYHGDKASAPMKVTYEEWGDGELEIARLQVATMFDIAFRMRPYDWAKIEATFFAMRTLLCATDARWITKEP</sequence>
<dbReference type="EMBL" id="BOLY01000004">
    <property type="protein sequence ID" value="GIZ44547.1"/>
    <property type="molecule type" value="Genomic_DNA"/>
</dbReference>